<dbReference type="AlphaFoldDB" id="A0AAP0NRW3"/>
<evidence type="ECO:0000313" key="2">
    <source>
        <dbReference type="Proteomes" id="UP001417504"/>
    </source>
</evidence>
<accession>A0AAP0NRW3</accession>
<dbReference type="Proteomes" id="UP001417504">
    <property type="component" value="Unassembled WGS sequence"/>
</dbReference>
<organism evidence="1 2">
    <name type="scientific">Stephania japonica</name>
    <dbReference type="NCBI Taxonomy" id="461633"/>
    <lineage>
        <taxon>Eukaryota</taxon>
        <taxon>Viridiplantae</taxon>
        <taxon>Streptophyta</taxon>
        <taxon>Embryophyta</taxon>
        <taxon>Tracheophyta</taxon>
        <taxon>Spermatophyta</taxon>
        <taxon>Magnoliopsida</taxon>
        <taxon>Ranunculales</taxon>
        <taxon>Menispermaceae</taxon>
        <taxon>Menispermoideae</taxon>
        <taxon>Cissampelideae</taxon>
        <taxon>Stephania</taxon>
    </lineage>
</organism>
<dbReference type="EMBL" id="JBBNAE010000006">
    <property type="protein sequence ID" value="KAK9115899.1"/>
    <property type="molecule type" value="Genomic_DNA"/>
</dbReference>
<evidence type="ECO:0000313" key="1">
    <source>
        <dbReference type="EMBL" id="KAK9115899.1"/>
    </source>
</evidence>
<name>A0AAP0NRW3_9MAGN</name>
<protein>
    <submittedName>
        <fullName evidence="1">Uncharacterized protein</fullName>
    </submittedName>
</protein>
<sequence>MPKKKKGVALNTKKKKRTIPLHILSSAIPSSTLEAGAPLLNSKIKRRRDSDFEPNTSRTRKATLVQEHNYIPPSSPEYHQFLESFSNSATPTTIEDVLGPLSEQFYLPDFNNIATLQLPTVTSTPPTTMNYHLQEGQRRLAEIAYTSMMRLEKQRQDLMDKKWSPGYAEAQYYNSFNGETSNYEFMLNEEFDESHLIFRSYEPYVDDENGLFTRSWIDDMKPFLRDTDWPYLRKQWREWFWKIPKVT</sequence>
<keyword evidence="2" id="KW-1185">Reference proteome</keyword>
<gene>
    <name evidence="1" type="ORF">Sjap_014846</name>
</gene>
<reference evidence="1 2" key="1">
    <citation type="submission" date="2024-01" db="EMBL/GenBank/DDBJ databases">
        <title>Genome assemblies of Stephania.</title>
        <authorList>
            <person name="Yang L."/>
        </authorList>
    </citation>
    <scope>NUCLEOTIDE SEQUENCE [LARGE SCALE GENOMIC DNA]</scope>
    <source>
        <strain evidence="1">QJT</strain>
        <tissue evidence="1">Leaf</tissue>
    </source>
</reference>
<comment type="caution">
    <text evidence="1">The sequence shown here is derived from an EMBL/GenBank/DDBJ whole genome shotgun (WGS) entry which is preliminary data.</text>
</comment>
<proteinExistence type="predicted"/>